<evidence type="ECO:0000259" key="2">
    <source>
        <dbReference type="PROSITE" id="PS50188"/>
    </source>
</evidence>
<feature type="domain" description="B30.2/SPRY" evidence="2">
    <location>
        <begin position="235"/>
        <end position="423"/>
    </location>
</feature>
<dbReference type="SMART" id="SM00589">
    <property type="entry name" value="PRY"/>
    <property type="match status" value="1"/>
</dbReference>
<dbReference type="InterPro" id="IPR003879">
    <property type="entry name" value="Butyrophylin_SPRY"/>
</dbReference>
<feature type="region of interest" description="Disordered" evidence="1">
    <location>
        <begin position="147"/>
        <end position="178"/>
    </location>
</feature>
<dbReference type="GeneID" id="106482069"/>
<dbReference type="SUPFAM" id="SSF49899">
    <property type="entry name" value="Concanavalin A-like lectins/glucanases"/>
    <property type="match status" value="1"/>
</dbReference>
<dbReference type="InterPro" id="IPR013320">
    <property type="entry name" value="ConA-like_dom_sf"/>
</dbReference>
<dbReference type="InterPro" id="IPR001870">
    <property type="entry name" value="B30.2/SPRY"/>
</dbReference>
<dbReference type="InterPro" id="IPR043136">
    <property type="entry name" value="B30.2/SPRY_sf"/>
</dbReference>
<protein>
    <submittedName>
        <fullName evidence="4">E3 ubiquitin-protein ligase TRIM15-like</fullName>
    </submittedName>
</protein>
<evidence type="ECO:0000313" key="4">
    <source>
        <dbReference type="RefSeq" id="XP_067169726.1"/>
    </source>
</evidence>
<dbReference type="PROSITE" id="PS50188">
    <property type="entry name" value="B302_SPRY"/>
    <property type="match status" value="1"/>
</dbReference>
<accession>A0ABM4FXQ1</accession>
<name>A0ABM4FXQ1_9AVES</name>
<dbReference type="InterPro" id="IPR050143">
    <property type="entry name" value="TRIM/RBCC"/>
</dbReference>
<keyword evidence="3" id="KW-1185">Reference proteome</keyword>
<feature type="compositionally biased region" description="Acidic residues" evidence="1">
    <location>
        <begin position="154"/>
        <end position="175"/>
    </location>
</feature>
<sequence length="423" mass="48662">GELTAEIEERDRKIRKLASDLGECDTKIKERDRKITKLSAEIRRLNALLGDRDSSLRKLTAELAKCDATIRLFTVELGERHTKIGELTAEVGDCDRKLRKHAAELEERDAKIREHEAEIRRLTELLEERDSDVRKRDATIRKLTEELEELKDLEADESSEEPEESDLESDEVSEELGEHDKKIAELTEELDEQNTQISELTAELRERDARIDDLSAAIDERDRRIDELTAELEEYKAKMRKCLEEHRKDDGKLANVTLDPETAHPRLILSTDQKSVRWEYLLQKPPDGPERFDADPCVLGCEAFTSGRHYWEVDVAEGPYCAVGVSRESLQRKGAVSFNPEEGIWAVQQWGFKNRALTSPPTLLNLPRVPKRIRVSLDYEWGEVAFFDAENKVPIFTFPPASFAGERIRPWFWVELGSLSLVR</sequence>
<dbReference type="PANTHER" id="PTHR24103">
    <property type="entry name" value="E3 UBIQUITIN-PROTEIN LIGASE TRIM"/>
    <property type="match status" value="1"/>
</dbReference>
<dbReference type="CDD" id="cd12888">
    <property type="entry name" value="SPRY_PRY_TRIM7_like"/>
    <property type="match status" value="1"/>
</dbReference>
<dbReference type="PRINTS" id="PR01407">
    <property type="entry name" value="BUTYPHLNCDUF"/>
</dbReference>
<dbReference type="InterPro" id="IPR006574">
    <property type="entry name" value="PRY"/>
</dbReference>
<feature type="non-terminal residue" evidence="4">
    <location>
        <position position="1"/>
    </location>
</feature>
<gene>
    <name evidence="4" type="primary">LOC106482069</name>
</gene>
<dbReference type="Pfam" id="PF00622">
    <property type="entry name" value="SPRY"/>
    <property type="match status" value="1"/>
</dbReference>
<dbReference type="Pfam" id="PF13765">
    <property type="entry name" value="PRY"/>
    <property type="match status" value="1"/>
</dbReference>
<dbReference type="Gene3D" id="2.60.120.920">
    <property type="match status" value="1"/>
</dbReference>
<dbReference type="Gene3D" id="1.20.5.170">
    <property type="match status" value="2"/>
</dbReference>
<dbReference type="Proteomes" id="UP001652627">
    <property type="component" value="Chromosome 32"/>
</dbReference>
<dbReference type="RefSeq" id="XP_067169726.1">
    <property type="nucleotide sequence ID" value="XM_067313625.1"/>
</dbReference>
<dbReference type="SMART" id="SM00449">
    <property type="entry name" value="SPRY"/>
    <property type="match status" value="1"/>
</dbReference>
<evidence type="ECO:0000256" key="1">
    <source>
        <dbReference type="SAM" id="MobiDB-lite"/>
    </source>
</evidence>
<dbReference type="InterPro" id="IPR003877">
    <property type="entry name" value="SPRY_dom"/>
</dbReference>
<organism evidence="3 4">
    <name type="scientific">Apteryx mantelli</name>
    <name type="common">North Island brown kiwi</name>
    <dbReference type="NCBI Taxonomy" id="2696672"/>
    <lineage>
        <taxon>Eukaryota</taxon>
        <taxon>Metazoa</taxon>
        <taxon>Chordata</taxon>
        <taxon>Craniata</taxon>
        <taxon>Vertebrata</taxon>
        <taxon>Euteleostomi</taxon>
        <taxon>Archelosauria</taxon>
        <taxon>Archosauria</taxon>
        <taxon>Dinosauria</taxon>
        <taxon>Saurischia</taxon>
        <taxon>Theropoda</taxon>
        <taxon>Coelurosauria</taxon>
        <taxon>Aves</taxon>
        <taxon>Palaeognathae</taxon>
        <taxon>Apterygiformes</taxon>
        <taxon>Apterygidae</taxon>
        <taxon>Apteryx</taxon>
    </lineage>
</organism>
<reference evidence="4" key="1">
    <citation type="submission" date="2025-08" db="UniProtKB">
        <authorList>
            <consortium name="RefSeq"/>
        </authorList>
    </citation>
    <scope>IDENTIFICATION</scope>
    <source>
        <tissue evidence="4">Blood</tissue>
    </source>
</reference>
<evidence type="ECO:0000313" key="3">
    <source>
        <dbReference type="Proteomes" id="UP001652627"/>
    </source>
</evidence>
<proteinExistence type="predicted"/>